<dbReference type="PANTHER" id="PTHR43381">
    <property type="entry name" value="TRANSLATION INITIATION FACTOR IF-2-RELATED"/>
    <property type="match status" value="1"/>
</dbReference>
<evidence type="ECO:0000256" key="6">
    <source>
        <dbReference type="ARBA" id="ARBA00022771"/>
    </source>
</evidence>
<evidence type="ECO:0000256" key="15">
    <source>
        <dbReference type="SAM" id="MobiDB-lite"/>
    </source>
</evidence>
<dbReference type="FunFam" id="3.40.50.10050:FF:000001">
    <property type="entry name" value="Translation initiation factor IF-2"/>
    <property type="match status" value="1"/>
</dbReference>
<dbReference type="InterPro" id="IPR006572">
    <property type="entry name" value="Znf_DBF"/>
</dbReference>
<name>A0A2V1AXS1_9ASCO</name>
<dbReference type="Pfam" id="PF11987">
    <property type="entry name" value="IF-2"/>
    <property type="match status" value="1"/>
</dbReference>
<dbReference type="InterPro" id="IPR013939">
    <property type="entry name" value="Regulatory_Dfp1/Him1"/>
</dbReference>
<comment type="subcellular location">
    <subcellularLocation>
        <location evidence="1">Mitochondrion</location>
    </subcellularLocation>
</comment>
<dbReference type="CDD" id="cd01887">
    <property type="entry name" value="IF2_eIF5B"/>
    <property type="match status" value="1"/>
</dbReference>
<dbReference type="FunFam" id="6.10.250.3410:FF:000001">
    <property type="entry name" value="Protein DBF4 homolog A"/>
    <property type="match status" value="1"/>
</dbReference>
<dbReference type="InterPro" id="IPR055116">
    <property type="entry name" value="DBF4_BRCT"/>
</dbReference>
<dbReference type="GO" id="GO:0003676">
    <property type="term" value="F:nucleic acid binding"/>
    <property type="evidence" value="ECO:0007669"/>
    <property type="project" value="InterPro"/>
</dbReference>
<dbReference type="Pfam" id="PF00009">
    <property type="entry name" value="GTP_EFTU"/>
    <property type="match status" value="1"/>
</dbReference>
<dbReference type="GO" id="GO:0003743">
    <property type="term" value="F:translation initiation factor activity"/>
    <property type="evidence" value="ECO:0007669"/>
    <property type="project" value="UniProtKB-KW"/>
</dbReference>
<feature type="compositionally biased region" description="Basic and acidic residues" evidence="15">
    <location>
        <begin position="617"/>
        <end position="644"/>
    </location>
</feature>
<dbReference type="InterPro" id="IPR036925">
    <property type="entry name" value="TIF_IF2_dom3_sf"/>
</dbReference>
<dbReference type="Pfam" id="PF08630">
    <property type="entry name" value="Dfp1_Him1_M"/>
    <property type="match status" value="1"/>
</dbReference>
<dbReference type="InterPro" id="IPR044145">
    <property type="entry name" value="IF2_II"/>
</dbReference>
<dbReference type="InterPro" id="IPR000795">
    <property type="entry name" value="T_Tr_GTP-bd_dom"/>
</dbReference>
<dbReference type="RefSeq" id="XP_025343256.1">
    <property type="nucleotide sequence ID" value="XM_025488940.1"/>
</dbReference>
<evidence type="ECO:0000256" key="10">
    <source>
        <dbReference type="ARBA" id="ARBA00023128"/>
    </source>
</evidence>
<feature type="compositionally biased region" description="Polar residues" evidence="15">
    <location>
        <begin position="649"/>
        <end position="659"/>
    </location>
</feature>
<evidence type="ECO:0000256" key="9">
    <source>
        <dbReference type="ARBA" id="ARBA00022946"/>
    </source>
</evidence>
<evidence type="ECO:0000256" key="11">
    <source>
        <dbReference type="ARBA" id="ARBA00023134"/>
    </source>
</evidence>
<feature type="domain" description="Tr-type G" evidence="17">
    <location>
        <begin position="776"/>
        <end position="951"/>
    </location>
</feature>
<evidence type="ECO:0000256" key="12">
    <source>
        <dbReference type="ARBA" id="ARBA00025162"/>
    </source>
</evidence>
<dbReference type="SUPFAM" id="SSF50447">
    <property type="entry name" value="Translation proteins"/>
    <property type="match status" value="2"/>
</dbReference>
<evidence type="ECO:0000256" key="14">
    <source>
        <dbReference type="PROSITE-ProRule" id="PRU00600"/>
    </source>
</evidence>
<dbReference type="NCBIfam" id="TIGR00231">
    <property type="entry name" value="small_GTP"/>
    <property type="match status" value="1"/>
</dbReference>
<evidence type="ECO:0000256" key="2">
    <source>
        <dbReference type="ARBA" id="ARBA00007733"/>
    </source>
</evidence>
<sequence length="1310" mass="146725">MSQAKRVPLAETNQNVPSPASIKPKVKQAPSAVQKLEREDVVEVVKRTEVTVEKQEGAEEDGSNESLSKKQRKPEDSKSIVSGSASAAAKSARLVGDELKSWQDSWRKIMRESVVYFDTQGCDSNNQTQHNEQKRAQRALRSVGCEIVPFYDRDVSIIVSRRQFSTSKSYPNNDIFHDAVSLKIKVWDYDKVFRFLKNLGVSDSGSHERTGNLSNLLKEEKIFGSADRDPNAKREDLYYLEKNFLYIYDLSQAVRPIAVREWSGENYPSFYYTLDGKCPFIPDTSDNSERKKLRRIQKFDATKDYRDLLKKVTDVIIGYARDKITINSSALTETSTSTDSAEATDNTVVDETCSAESKEDDEINVDTHHDFNFKAPAGLMRNSSVMQPFNNSVSQSNSKFYDVVASGYNGASNAQSISMDSVLNSAAQQHAHQGNGLGPAVSQVPSKNLNNLKRRIFMKKHMQKTDSRERERERELKPGYCENCRVKYDSFDEHIMSNRHRNFACNDENFREIDDLIATLNESKFMGYVASNGDYRLSNGTSSGASKPEESSGGKRPNRFSLLYGEKNKPNGPTGPNRFQKRPQNRHQNRFDNRNENVNENRSDNRSDNRPQRRHDNRPDNRTENRSHEKPPKKQADIPKKPSNEEEAASTSKIQTYDQIKQRLQERMKKSSGSEPAKAPVTKKKTHKKPVKKDNIKINIPTFVSVSNLSTIMGVQLSKMLPKLSELGFENMSHNFILDKENASLIADEFGFDVSMSDETGYDLFPAPENEKFLEPRAPVVTIMGHVDHGKTTILDHLRKTSVVQGEFGGITQHIGAFSVTTPISKKKITFLDTPGHAAFLSMRERGAIVTDIVILVVAADDSVMPQTIEAIKHAKKSGVPIIVAINKCDKHGLNIDKVLADLSRYEIDIEDYGGETQTVRVSGKTGLNMDKLEEAVITLSELSEFKAEPKGVPAEGWVIESEVIKGLGNVSTVLVKRGTIKPGSFLVAGTTYCRVRGMKDENGKTLKMAGPSTPVQIWGWKDLPQAGDQILQADSEKVCRKVVRNREERNNIIQQSKDIEKINEMRQEELNELKRQEKINEYKLAGLDPSELMSEEEVKNKTTVVTYIVKSDVYGSAEAIKESIDGLGNDEVKAKVVTYDAGAPTDSDVETAATVGATIMSFNMKVPKQIQVKADRAGVKIFEHNVIYRLIEQVTSELTSKLKPHIEIKVLAEADLKTALSITGKNKTVIKIAGCKVNTGILKRSSNIRVLRDGEVIYKGNLSSLKHVKQDISEAAKGSECGLAFANWDKFQEGDKIEAYEEHEIPRYL</sequence>
<evidence type="ECO:0000256" key="3">
    <source>
        <dbReference type="ARBA" id="ARBA00022540"/>
    </source>
</evidence>
<evidence type="ECO:0000256" key="1">
    <source>
        <dbReference type="ARBA" id="ARBA00004173"/>
    </source>
</evidence>
<gene>
    <name evidence="18" type="ORF">CXQ85_005344</name>
</gene>
<feature type="region of interest" description="Disordered" evidence="15">
    <location>
        <begin position="539"/>
        <end position="693"/>
    </location>
</feature>
<keyword evidence="8" id="KW-0648">Protein biosynthesis</keyword>
<keyword evidence="9" id="KW-0809">Transit peptide</keyword>
<dbReference type="SUPFAM" id="SSF52540">
    <property type="entry name" value="P-loop containing nucleoside triphosphate hydrolases"/>
    <property type="match status" value="1"/>
</dbReference>
<dbReference type="InterPro" id="IPR000178">
    <property type="entry name" value="TF_IF2_bacterial-like"/>
</dbReference>
<dbReference type="EMBL" id="PKFO01000007">
    <property type="protein sequence ID" value="PVH22316.1"/>
    <property type="molecule type" value="Genomic_DNA"/>
</dbReference>
<dbReference type="GeneID" id="37010673"/>
<dbReference type="Gene3D" id="2.40.30.10">
    <property type="entry name" value="Translation factors"/>
    <property type="match status" value="2"/>
</dbReference>
<dbReference type="STRING" id="45357.A0A2V1AXS1"/>
<organism evidence="18 19">
    <name type="scientific">Candidozyma haemuli</name>
    <dbReference type="NCBI Taxonomy" id="45357"/>
    <lineage>
        <taxon>Eukaryota</taxon>
        <taxon>Fungi</taxon>
        <taxon>Dikarya</taxon>
        <taxon>Ascomycota</taxon>
        <taxon>Saccharomycotina</taxon>
        <taxon>Pichiomycetes</taxon>
        <taxon>Metschnikowiaceae</taxon>
        <taxon>Candidozyma</taxon>
    </lineage>
</organism>
<evidence type="ECO:0000256" key="7">
    <source>
        <dbReference type="ARBA" id="ARBA00022833"/>
    </source>
</evidence>
<evidence type="ECO:0000256" key="8">
    <source>
        <dbReference type="ARBA" id="ARBA00022917"/>
    </source>
</evidence>
<dbReference type="FunFam" id="2.40.30.10:FF:000126">
    <property type="entry name" value="Mitochondrial translation initiation factor"/>
    <property type="match status" value="1"/>
</dbReference>
<dbReference type="GO" id="GO:0032543">
    <property type="term" value="P:mitochondrial translation"/>
    <property type="evidence" value="ECO:0007669"/>
    <property type="project" value="UniProtKB-ARBA"/>
</dbReference>
<feature type="compositionally biased region" description="Basic and acidic residues" evidence="15">
    <location>
        <begin position="35"/>
        <end position="57"/>
    </location>
</feature>
<dbReference type="Pfam" id="PF22437">
    <property type="entry name" value="DBF4_BRCT"/>
    <property type="match status" value="1"/>
</dbReference>
<dbReference type="CDD" id="cd03702">
    <property type="entry name" value="IF2_mtIF2_II"/>
    <property type="match status" value="1"/>
</dbReference>
<evidence type="ECO:0000256" key="4">
    <source>
        <dbReference type="ARBA" id="ARBA00022723"/>
    </source>
</evidence>
<evidence type="ECO:0000259" key="16">
    <source>
        <dbReference type="PROSITE" id="PS51265"/>
    </source>
</evidence>
<evidence type="ECO:0000313" key="18">
    <source>
        <dbReference type="EMBL" id="PVH22316.1"/>
    </source>
</evidence>
<evidence type="ECO:0000259" key="17">
    <source>
        <dbReference type="PROSITE" id="PS51722"/>
    </source>
</evidence>
<dbReference type="FunFam" id="3.40.50.300:FF:000019">
    <property type="entry name" value="Translation initiation factor IF-2"/>
    <property type="match status" value="1"/>
</dbReference>
<keyword evidence="11" id="KW-0342">GTP-binding</keyword>
<comment type="similarity">
    <text evidence="2">Belongs to the TRAFAC class translation factor GTPase superfamily. Classic translation factor GTPase family. IF-2 subfamily.</text>
</comment>
<dbReference type="SMART" id="SM00586">
    <property type="entry name" value="ZnF_DBF"/>
    <property type="match status" value="1"/>
</dbReference>
<dbReference type="GO" id="GO:0008270">
    <property type="term" value="F:zinc ion binding"/>
    <property type="evidence" value="ECO:0007669"/>
    <property type="project" value="UniProtKB-KW"/>
</dbReference>
<protein>
    <recommendedName>
        <fullName evidence="13">Translation initiation factor IF-2, mitochondrial</fullName>
    </recommendedName>
</protein>
<dbReference type="Pfam" id="PF07535">
    <property type="entry name" value="zf-DBF"/>
    <property type="match status" value="1"/>
</dbReference>
<feature type="domain" description="DBF4-type" evidence="16">
    <location>
        <begin position="474"/>
        <end position="523"/>
    </location>
</feature>
<dbReference type="Gene3D" id="3.40.50.10050">
    <property type="entry name" value="Translation initiation factor IF- 2, domain 3"/>
    <property type="match status" value="1"/>
</dbReference>
<keyword evidence="7" id="KW-0862">Zinc</keyword>
<dbReference type="GO" id="GO:0003924">
    <property type="term" value="F:GTPase activity"/>
    <property type="evidence" value="ECO:0007669"/>
    <property type="project" value="InterPro"/>
</dbReference>
<comment type="caution">
    <text evidence="18">The sequence shown here is derived from an EMBL/GenBank/DDBJ whole genome shotgun (WGS) entry which is preliminary data.</text>
</comment>
<dbReference type="CDD" id="cd03692">
    <property type="entry name" value="mtIF2_IVc"/>
    <property type="match status" value="1"/>
</dbReference>
<keyword evidence="5" id="KW-0547">Nucleotide-binding</keyword>
<dbReference type="Gene3D" id="3.40.50.300">
    <property type="entry name" value="P-loop containing nucleotide triphosphate hydrolases"/>
    <property type="match status" value="1"/>
</dbReference>
<dbReference type="InterPro" id="IPR027417">
    <property type="entry name" value="P-loop_NTPase"/>
</dbReference>
<dbReference type="InterPro" id="IPR038545">
    <property type="entry name" value="Znf_DBF_sf"/>
</dbReference>
<accession>A0A2V1AXS1</accession>
<dbReference type="SUPFAM" id="SSF52156">
    <property type="entry name" value="Initiation factor IF2/eIF5b, domain 3"/>
    <property type="match status" value="1"/>
</dbReference>
<feature type="compositionally biased region" description="Basic and acidic residues" evidence="15">
    <location>
        <begin position="589"/>
        <end position="611"/>
    </location>
</feature>
<feature type="region of interest" description="Disordered" evidence="15">
    <location>
        <begin position="425"/>
        <end position="445"/>
    </location>
</feature>
<dbReference type="HAMAP" id="MF_00100_B">
    <property type="entry name" value="IF_2_B"/>
    <property type="match status" value="1"/>
</dbReference>
<dbReference type="GO" id="GO:0005525">
    <property type="term" value="F:GTP binding"/>
    <property type="evidence" value="ECO:0007669"/>
    <property type="project" value="UniProtKB-KW"/>
</dbReference>
<dbReference type="Proteomes" id="UP000244309">
    <property type="component" value="Unassembled WGS sequence"/>
</dbReference>
<dbReference type="InterPro" id="IPR053905">
    <property type="entry name" value="EF-G-like_DII"/>
</dbReference>
<feature type="compositionally biased region" description="Basic residues" evidence="15">
    <location>
        <begin position="579"/>
        <end position="588"/>
    </location>
</feature>
<evidence type="ECO:0000256" key="13">
    <source>
        <dbReference type="ARBA" id="ARBA00044200"/>
    </source>
</evidence>
<proteinExistence type="inferred from homology"/>
<dbReference type="InterPro" id="IPR015760">
    <property type="entry name" value="TIF_IF2"/>
</dbReference>
<dbReference type="PANTHER" id="PTHR43381:SF20">
    <property type="entry name" value="TRANSLATION INITIATION FACTOR IF-2, MITOCHONDRIAL"/>
    <property type="match status" value="1"/>
</dbReference>
<dbReference type="Gene3D" id="3.40.50.10190">
    <property type="entry name" value="BRCT domain"/>
    <property type="match status" value="1"/>
</dbReference>
<feature type="region of interest" description="Disordered" evidence="15">
    <location>
        <begin position="1"/>
        <end position="86"/>
    </location>
</feature>
<comment type="function">
    <text evidence="12">One of the essential components for the initiation of protein synthesis. Protects formylmethionyl-tRNA from spontaneous hydrolysis and promotes its binding to the 30S ribosomal subunits. Also involved in the hydrolysis of GTP during the formation of the 70S ribosomal complex.</text>
</comment>
<keyword evidence="3 18" id="KW-0396">Initiation factor</keyword>
<evidence type="ECO:0000313" key="19">
    <source>
        <dbReference type="Proteomes" id="UP000244309"/>
    </source>
</evidence>
<feature type="compositionally biased region" description="Basic residues" evidence="15">
    <location>
        <begin position="681"/>
        <end position="691"/>
    </location>
</feature>
<dbReference type="FunFam" id="2.40.30.10:FF:000008">
    <property type="entry name" value="Translation initiation factor IF-2"/>
    <property type="match status" value="1"/>
</dbReference>
<dbReference type="VEuPathDB" id="FungiDB:CXQ85_005344"/>
<dbReference type="InterPro" id="IPR036420">
    <property type="entry name" value="BRCT_dom_sf"/>
</dbReference>
<dbReference type="InterPro" id="IPR023115">
    <property type="entry name" value="TIF_IF2_dom3"/>
</dbReference>
<dbReference type="Pfam" id="PF22042">
    <property type="entry name" value="EF-G_D2"/>
    <property type="match status" value="1"/>
</dbReference>
<dbReference type="Gene3D" id="6.10.250.3410">
    <property type="entry name" value="DBF zinc finger"/>
    <property type="match status" value="1"/>
</dbReference>
<keyword evidence="10" id="KW-0496">Mitochondrion</keyword>
<evidence type="ECO:0000256" key="5">
    <source>
        <dbReference type="ARBA" id="ARBA00022741"/>
    </source>
</evidence>
<dbReference type="GO" id="GO:0005739">
    <property type="term" value="C:mitochondrion"/>
    <property type="evidence" value="ECO:0007669"/>
    <property type="project" value="UniProtKB-SubCell"/>
</dbReference>
<dbReference type="GO" id="GO:0005634">
    <property type="term" value="C:nucleus"/>
    <property type="evidence" value="ECO:0007669"/>
    <property type="project" value="UniProtKB-ARBA"/>
</dbReference>
<keyword evidence="19" id="KW-1185">Reference proteome</keyword>
<reference evidence="18 19" key="1">
    <citation type="submission" date="2017-12" db="EMBL/GenBank/DDBJ databases">
        <title>Genome Sequence of a Multidrug-Resistant Candida haemulonii Isolate from a Patient with Chronic Leg Ulcers in Israel.</title>
        <authorList>
            <person name="Chow N.A."/>
            <person name="Gade L."/>
            <person name="Batra D."/>
            <person name="Rowe L.A."/>
            <person name="Ben-Ami R."/>
            <person name="Loparev V.N."/>
            <person name="Litvintseva A.P."/>
        </authorList>
    </citation>
    <scope>NUCLEOTIDE SEQUENCE [LARGE SCALE GENOMIC DNA]</scope>
    <source>
        <strain evidence="18 19">B11899</strain>
    </source>
</reference>
<dbReference type="InterPro" id="IPR009000">
    <property type="entry name" value="Transl_B-barrel_sf"/>
</dbReference>
<feature type="compositionally biased region" description="Basic and acidic residues" evidence="15">
    <location>
        <begin position="660"/>
        <end position="669"/>
    </location>
</feature>
<keyword evidence="4" id="KW-0479">Metal-binding</keyword>
<dbReference type="OrthoDB" id="361630at2759"/>
<dbReference type="PROSITE" id="PS51722">
    <property type="entry name" value="G_TR_2"/>
    <property type="match status" value="1"/>
</dbReference>
<keyword evidence="6 14" id="KW-0863">Zinc-finger</keyword>
<dbReference type="InterPro" id="IPR006847">
    <property type="entry name" value="IF2_N"/>
</dbReference>
<dbReference type="Pfam" id="PF04760">
    <property type="entry name" value="IF2_N"/>
    <property type="match status" value="1"/>
</dbReference>
<dbReference type="PROSITE" id="PS51265">
    <property type="entry name" value="ZF_DBF4"/>
    <property type="match status" value="1"/>
</dbReference>
<dbReference type="InterPro" id="IPR005225">
    <property type="entry name" value="Small_GTP-bd"/>
</dbReference>